<evidence type="ECO:0000313" key="11">
    <source>
        <dbReference type="Proteomes" id="UP000295361"/>
    </source>
</evidence>
<dbReference type="Proteomes" id="UP000295361">
    <property type="component" value="Unassembled WGS sequence"/>
</dbReference>
<dbReference type="SUPFAM" id="SSF51246">
    <property type="entry name" value="Rudiment single hybrid motif"/>
    <property type="match status" value="1"/>
</dbReference>
<dbReference type="Gene3D" id="2.40.50.100">
    <property type="match status" value="1"/>
</dbReference>
<evidence type="ECO:0000259" key="9">
    <source>
        <dbReference type="PROSITE" id="PS50979"/>
    </source>
</evidence>
<evidence type="ECO:0000256" key="3">
    <source>
        <dbReference type="ARBA" id="ARBA00022741"/>
    </source>
</evidence>
<feature type="domain" description="Biotin carboxylation" evidence="9">
    <location>
        <begin position="3"/>
        <end position="450"/>
    </location>
</feature>
<evidence type="ECO:0000256" key="4">
    <source>
        <dbReference type="ARBA" id="ARBA00022840"/>
    </source>
</evidence>
<dbReference type="GO" id="GO:0016874">
    <property type="term" value="F:ligase activity"/>
    <property type="evidence" value="ECO:0007669"/>
    <property type="project" value="UniProtKB-KW"/>
</dbReference>
<organism evidence="10 11">
    <name type="scientific">Roseateles toxinivorans</name>
    <dbReference type="NCBI Taxonomy" id="270368"/>
    <lineage>
        <taxon>Bacteria</taxon>
        <taxon>Pseudomonadati</taxon>
        <taxon>Pseudomonadota</taxon>
        <taxon>Betaproteobacteria</taxon>
        <taxon>Burkholderiales</taxon>
        <taxon>Sphaerotilaceae</taxon>
        <taxon>Roseateles</taxon>
    </lineage>
</organism>
<protein>
    <submittedName>
        <fullName evidence="10">Geranyl-CoA carboxylase alpha subunit</fullName>
    </submittedName>
</protein>
<keyword evidence="11" id="KW-1185">Reference proteome</keyword>
<dbReference type="CDD" id="cd06850">
    <property type="entry name" value="biotinyl_domain"/>
    <property type="match status" value="1"/>
</dbReference>
<dbReference type="Pfam" id="PF02785">
    <property type="entry name" value="Biotin_carb_C"/>
    <property type="match status" value="1"/>
</dbReference>
<dbReference type="InterPro" id="IPR005479">
    <property type="entry name" value="CPAse_ATP-bd"/>
</dbReference>
<dbReference type="PROSITE" id="PS50979">
    <property type="entry name" value="BC"/>
    <property type="match status" value="1"/>
</dbReference>
<keyword evidence="2" id="KW-0436">Ligase</keyword>
<evidence type="ECO:0000256" key="1">
    <source>
        <dbReference type="ARBA" id="ARBA00001953"/>
    </source>
</evidence>
<dbReference type="PROSITE" id="PS00866">
    <property type="entry name" value="CPSASE_1"/>
    <property type="match status" value="1"/>
</dbReference>
<evidence type="ECO:0000313" key="10">
    <source>
        <dbReference type="EMBL" id="TDP59573.1"/>
    </source>
</evidence>
<dbReference type="InterPro" id="IPR050856">
    <property type="entry name" value="Biotin_carboxylase_complex"/>
</dbReference>
<dbReference type="GO" id="GO:0046872">
    <property type="term" value="F:metal ion binding"/>
    <property type="evidence" value="ECO:0007669"/>
    <property type="project" value="InterPro"/>
</dbReference>
<evidence type="ECO:0000256" key="5">
    <source>
        <dbReference type="ARBA" id="ARBA00023267"/>
    </source>
</evidence>
<dbReference type="SUPFAM" id="SSF51230">
    <property type="entry name" value="Single hybrid motif"/>
    <property type="match status" value="1"/>
</dbReference>
<evidence type="ECO:0000256" key="6">
    <source>
        <dbReference type="PROSITE-ProRule" id="PRU00409"/>
    </source>
</evidence>
<dbReference type="Gene3D" id="3.30.470.20">
    <property type="entry name" value="ATP-grasp fold, B domain"/>
    <property type="match status" value="1"/>
</dbReference>
<dbReference type="SMART" id="SM00878">
    <property type="entry name" value="Biotin_carb_C"/>
    <property type="match status" value="1"/>
</dbReference>
<dbReference type="InParanoid" id="A0A4R6QCI7"/>
<sequence>MTRIARLMVANRGEIVARVARTAKAMGVHTIAVYSDADRNAVHPGLCDSAVAIGGERPADSYLSIPKLLEAARASGAQAVHPGYGFLSENAVFAQAVLDAGLVWVGPPPAAMAAMGNKSAARQAIGQAGVPVLPGYDGSEQDLSLLAGHALRIGFPLMVKAASGGGGRGMRLVLQADQLEAALQSAGSEAVAAFGDGQLLLERALLAPRHVEIQIFADQQGQVVHLGERDCSVQRRHQKVVEEAPSPAVTPALRRSMGEAAVQVARSIGYVGAGTVEFLLDTDGSYWFMEMNTRLQVEHPVTEALTGIDLVEWQLRIAQGEPLPLDQDELLRRFEAGGHAIEVRLCAEDPGRDYLPQAGRLLRWQPPSGIRCDHALADGLDIAPFYDSMLAKLIAHAPTRIAAAAKLADALDRTLCLGLATNRGLLARILRDDEFLSGDFSTALLARRFPDDVARQTPLPGGLQALAAAAVALLPATPLPDLWADWSRAKAVDQQVPLVHKRWQLLGIGSSFTASCGDETHRITDLRLTGPQQLSATLNGRPLRATRVRDGNTLWLMADGVELAVEDHRLSPAPQARALATGAVLAPMHGRLVQLNVRAGDTVQAGALMAVMEAMKMEHQLTAPISGVVGAVHIRLGEQVAARKLLLEVMPP</sequence>
<dbReference type="SUPFAM" id="SSF52440">
    <property type="entry name" value="PreATP-grasp domain"/>
    <property type="match status" value="1"/>
</dbReference>
<dbReference type="InterPro" id="IPR000089">
    <property type="entry name" value="Biotin_lipoyl"/>
</dbReference>
<dbReference type="InterPro" id="IPR011053">
    <property type="entry name" value="Single_hybrid_motif"/>
</dbReference>
<evidence type="ECO:0000256" key="2">
    <source>
        <dbReference type="ARBA" id="ARBA00022598"/>
    </source>
</evidence>
<name>A0A4R6QCI7_9BURK</name>
<comment type="cofactor">
    <cofactor evidence="1">
        <name>biotin</name>
        <dbReference type="ChEBI" id="CHEBI:57586"/>
    </cofactor>
</comment>
<comment type="caution">
    <text evidence="10">The sequence shown here is derived from an EMBL/GenBank/DDBJ whole genome shotgun (WGS) entry which is preliminary data.</text>
</comment>
<dbReference type="PROSITE" id="PS50975">
    <property type="entry name" value="ATP_GRASP"/>
    <property type="match status" value="1"/>
</dbReference>
<dbReference type="Pfam" id="PF02786">
    <property type="entry name" value="CPSase_L_D2"/>
    <property type="match status" value="1"/>
</dbReference>
<dbReference type="InterPro" id="IPR005482">
    <property type="entry name" value="Biotin_COase_C"/>
</dbReference>
<dbReference type="InterPro" id="IPR011761">
    <property type="entry name" value="ATP-grasp"/>
</dbReference>
<feature type="domain" description="Lipoyl-binding" evidence="7">
    <location>
        <begin position="575"/>
        <end position="650"/>
    </location>
</feature>
<keyword evidence="4 6" id="KW-0067">ATP-binding</keyword>
<dbReference type="InterPro" id="IPR005481">
    <property type="entry name" value="BC-like_N"/>
</dbReference>
<proteinExistence type="predicted"/>
<accession>A0A4R6QCI7</accession>
<dbReference type="AlphaFoldDB" id="A0A4R6QCI7"/>
<dbReference type="Pfam" id="PF00364">
    <property type="entry name" value="Biotin_lipoyl"/>
    <property type="match status" value="1"/>
</dbReference>
<dbReference type="Pfam" id="PF00289">
    <property type="entry name" value="Biotin_carb_N"/>
    <property type="match status" value="1"/>
</dbReference>
<dbReference type="EMBL" id="SNXS01000018">
    <property type="protein sequence ID" value="TDP59573.1"/>
    <property type="molecule type" value="Genomic_DNA"/>
</dbReference>
<dbReference type="RefSeq" id="WP_133704098.1">
    <property type="nucleotide sequence ID" value="NZ_SNXS01000018.1"/>
</dbReference>
<dbReference type="FunFam" id="2.40.50.100:FF:000003">
    <property type="entry name" value="Acetyl-CoA carboxylase biotin carboxyl carrier protein"/>
    <property type="match status" value="1"/>
</dbReference>
<gene>
    <name evidence="10" type="ORF">DES47_11844</name>
</gene>
<dbReference type="OrthoDB" id="9803706at2"/>
<keyword evidence="3 6" id="KW-0547">Nucleotide-binding</keyword>
<dbReference type="PROSITE" id="PS00867">
    <property type="entry name" value="CPSASE_2"/>
    <property type="match status" value="1"/>
</dbReference>
<evidence type="ECO:0000259" key="8">
    <source>
        <dbReference type="PROSITE" id="PS50975"/>
    </source>
</evidence>
<dbReference type="FunFam" id="3.40.50.20:FF:000010">
    <property type="entry name" value="Propionyl-CoA carboxylase subunit alpha"/>
    <property type="match status" value="1"/>
</dbReference>
<dbReference type="PANTHER" id="PTHR18866:SF33">
    <property type="entry name" value="METHYLCROTONOYL-COA CARBOXYLASE SUBUNIT ALPHA, MITOCHONDRIAL-RELATED"/>
    <property type="match status" value="1"/>
</dbReference>
<keyword evidence="5" id="KW-0092">Biotin</keyword>
<reference evidence="10 11" key="1">
    <citation type="submission" date="2019-03" db="EMBL/GenBank/DDBJ databases">
        <title>Genomic Encyclopedia of Type Strains, Phase IV (KMG-IV): sequencing the most valuable type-strain genomes for metagenomic binning, comparative biology and taxonomic classification.</title>
        <authorList>
            <person name="Goeker M."/>
        </authorList>
    </citation>
    <scope>NUCLEOTIDE SEQUENCE [LARGE SCALE GENOMIC DNA]</scope>
    <source>
        <strain evidence="10 11">DSM 16998</strain>
    </source>
</reference>
<evidence type="ECO:0000259" key="7">
    <source>
        <dbReference type="PROSITE" id="PS50968"/>
    </source>
</evidence>
<dbReference type="InterPro" id="IPR016185">
    <property type="entry name" value="PreATP-grasp_dom_sf"/>
</dbReference>
<dbReference type="InterPro" id="IPR011054">
    <property type="entry name" value="Rudment_hybrid_motif"/>
</dbReference>
<dbReference type="PROSITE" id="PS50968">
    <property type="entry name" value="BIOTINYL_LIPOYL"/>
    <property type="match status" value="1"/>
</dbReference>
<feature type="domain" description="ATP-grasp" evidence="8">
    <location>
        <begin position="122"/>
        <end position="319"/>
    </location>
</feature>
<dbReference type="InterPro" id="IPR011764">
    <property type="entry name" value="Biotin_carboxylation_dom"/>
</dbReference>
<dbReference type="SUPFAM" id="SSF56059">
    <property type="entry name" value="Glutathione synthetase ATP-binding domain-like"/>
    <property type="match status" value="1"/>
</dbReference>
<dbReference type="PANTHER" id="PTHR18866">
    <property type="entry name" value="CARBOXYLASE:PYRUVATE/ACETYL-COA/PROPIONYL-COA CARBOXYLASE"/>
    <property type="match status" value="1"/>
</dbReference>
<dbReference type="GO" id="GO:0005524">
    <property type="term" value="F:ATP binding"/>
    <property type="evidence" value="ECO:0007669"/>
    <property type="project" value="UniProtKB-UniRule"/>
</dbReference>